<feature type="transmembrane region" description="Helical" evidence="1">
    <location>
        <begin position="232"/>
        <end position="253"/>
    </location>
</feature>
<gene>
    <name evidence="2" type="ordered locus">STAUR_6793</name>
</gene>
<keyword evidence="1" id="KW-0812">Transmembrane</keyword>
<proteinExistence type="predicted"/>
<dbReference type="eggNOG" id="ENOG5030TE5">
    <property type="taxonomic scope" value="Bacteria"/>
</dbReference>
<feature type="transmembrane region" description="Helical" evidence="1">
    <location>
        <begin position="175"/>
        <end position="194"/>
    </location>
</feature>
<name>E3FRF8_STIAD</name>
<dbReference type="OrthoDB" id="5509743at2"/>
<organism evidence="2 3">
    <name type="scientific">Stigmatella aurantiaca (strain DW4/3-1)</name>
    <dbReference type="NCBI Taxonomy" id="378806"/>
    <lineage>
        <taxon>Bacteria</taxon>
        <taxon>Pseudomonadati</taxon>
        <taxon>Myxococcota</taxon>
        <taxon>Myxococcia</taxon>
        <taxon>Myxococcales</taxon>
        <taxon>Cystobacterineae</taxon>
        <taxon>Archangiaceae</taxon>
        <taxon>Stigmatella</taxon>
    </lineage>
</organism>
<accession>E3FRF8</accession>
<dbReference type="STRING" id="378806.STAUR_6793"/>
<dbReference type="AlphaFoldDB" id="E3FRF8"/>
<dbReference type="Proteomes" id="UP000001351">
    <property type="component" value="Chromosome"/>
</dbReference>
<evidence type="ECO:0000313" key="3">
    <source>
        <dbReference type="Proteomes" id="UP000001351"/>
    </source>
</evidence>
<evidence type="ECO:0000256" key="1">
    <source>
        <dbReference type="SAM" id="Phobius"/>
    </source>
</evidence>
<dbReference type="HOGENOM" id="CLU_1109954_0_0_7"/>
<evidence type="ECO:0000313" key="2">
    <source>
        <dbReference type="EMBL" id="ADO74550.1"/>
    </source>
</evidence>
<keyword evidence="3" id="KW-1185">Reference proteome</keyword>
<keyword evidence="1" id="KW-0472">Membrane</keyword>
<dbReference type="RefSeq" id="WP_013377483.1">
    <property type="nucleotide sequence ID" value="NC_014623.1"/>
</dbReference>
<sequence length="256" mass="27100">MTALSLALLLTLGNHPSTMPCQGERLALVPFDTLAVEGADARRTEDAIRRAMARTPNMCLEPRQQTVEEFQAQGGHLSPCLDAACRTAQVKTFGAQWLVRGRVIGLGGERTVTLVLVGADGQEHRGGFTLPEEEASTERVAAQAFSSLWEGRLPVQPSPPRVEKQQRRQRTWPKVVMGAGAAALAAGVGFGLAARSTENRLSEGNGGCTGEGEALQDCFAQGLRKGKKQSRLANGLLGAGALLGAGGAVFFVWELP</sequence>
<dbReference type="EMBL" id="CP002271">
    <property type="protein sequence ID" value="ADO74550.1"/>
    <property type="molecule type" value="Genomic_DNA"/>
</dbReference>
<protein>
    <submittedName>
        <fullName evidence="2">Uncharacterized protein</fullName>
    </submittedName>
</protein>
<keyword evidence="1" id="KW-1133">Transmembrane helix</keyword>
<reference evidence="2 3" key="1">
    <citation type="journal article" date="2011" name="Mol. Biol. Evol.">
        <title>Comparative genomic analysis of fruiting body formation in Myxococcales.</title>
        <authorList>
            <person name="Huntley S."/>
            <person name="Hamann N."/>
            <person name="Wegener-Feldbrugge S."/>
            <person name="Treuner-Lange A."/>
            <person name="Kube M."/>
            <person name="Reinhardt R."/>
            <person name="Klages S."/>
            <person name="Muller R."/>
            <person name="Ronning C.M."/>
            <person name="Nierman W.C."/>
            <person name="Sogaard-Andersen L."/>
        </authorList>
    </citation>
    <scope>NUCLEOTIDE SEQUENCE [LARGE SCALE GENOMIC DNA]</scope>
    <source>
        <strain evidence="2 3">DW4/3-1</strain>
    </source>
</reference>
<dbReference type="KEGG" id="sur:STAUR_6793"/>